<reference evidence="2" key="1">
    <citation type="submission" date="2016-11" db="EMBL/GenBank/DDBJ databases">
        <authorList>
            <person name="Varghese N."/>
            <person name="Submissions S."/>
        </authorList>
    </citation>
    <scope>NUCLEOTIDE SEQUENCE [LARGE SCALE GENOMIC DNA]</scope>
    <source>
        <strain evidence="2">DSM 27370</strain>
    </source>
</reference>
<dbReference type="EMBL" id="FQUC01000001">
    <property type="protein sequence ID" value="SHE37851.1"/>
    <property type="molecule type" value="Genomic_DNA"/>
</dbReference>
<dbReference type="PANTHER" id="PTHR35788:SF1">
    <property type="entry name" value="EXPORTED PROTEIN"/>
    <property type="match status" value="1"/>
</dbReference>
<proteinExistence type="predicted"/>
<dbReference type="PANTHER" id="PTHR35788">
    <property type="entry name" value="EXPORTED PROTEIN-RELATED"/>
    <property type="match status" value="1"/>
</dbReference>
<name>A0A1M4T066_9BACT</name>
<gene>
    <name evidence="1" type="ORF">SAMN05444362_101199</name>
</gene>
<sequence length="272" mass="32165">MDFREVRKPEHRGKLRSFLGKEYFILKRKLYWLQHLSRYSYINKENDSCQHSLIKHRSVLLRPLKDVDMYLQHNKITNLRLAIEKLNGTIIEPGKMFSIWKQVGRPSRRKGYLEGLALHNGQILTDIGGGLCQLGNLLYWMALHSDLKVTERWRHSFDVFPDINRKIPFACGATLSYNYIDLQLTNDTSQSYRINLWLDDTYLNGELLSDCPIDSKFEVFETDHQIKQQWWGGYTRHNKIWKRKTSLSSDQVEEELVSENHAIMMYNPLLTN</sequence>
<dbReference type="OrthoDB" id="9797191at2"/>
<evidence type="ECO:0000313" key="2">
    <source>
        <dbReference type="Proteomes" id="UP000184480"/>
    </source>
</evidence>
<organism evidence="1 2">
    <name type="scientific">Dysgonomonas macrotermitis</name>
    <dbReference type="NCBI Taxonomy" id="1346286"/>
    <lineage>
        <taxon>Bacteria</taxon>
        <taxon>Pseudomonadati</taxon>
        <taxon>Bacteroidota</taxon>
        <taxon>Bacteroidia</taxon>
        <taxon>Bacteroidales</taxon>
        <taxon>Dysgonomonadaceae</taxon>
        <taxon>Dysgonomonas</taxon>
    </lineage>
</organism>
<dbReference type="InterPro" id="IPR007391">
    <property type="entry name" value="Vancomycin_resist_VanW"/>
</dbReference>
<dbReference type="AlphaFoldDB" id="A0A1M4T066"/>
<dbReference type="RefSeq" id="WP_062175306.1">
    <property type="nucleotide sequence ID" value="NZ_BBXL01000001.1"/>
</dbReference>
<dbReference type="Pfam" id="PF04294">
    <property type="entry name" value="VanW"/>
    <property type="match status" value="1"/>
</dbReference>
<protein>
    <submittedName>
        <fullName evidence="1">Vancomycin resistance protein VanW</fullName>
    </submittedName>
</protein>
<dbReference type="InterPro" id="IPR052913">
    <property type="entry name" value="Glycopeptide_resist_protein"/>
</dbReference>
<keyword evidence="2" id="KW-1185">Reference proteome</keyword>
<dbReference type="Proteomes" id="UP000184480">
    <property type="component" value="Unassembled WGS sequence"/>
</dbReference>
<accession>A0A1M4T066</accession>
<evidence type="ECO:0000313" key="1">
    <source>
        <dbReference type="EMBL" id="SHE37851.1"/>
    </source>
</evidence>
<dbReference type="STRING" id="1346286.SAMN05444362_101199"/>